<name>E6QGH5_9ZZZZ</name>
<sequence length="74" mass="8164">MLCTAPETAAAIRFPKSQHVVFGFENNNSLCMCLRSTTFGFLDRTDVRALTVTKSSFVFFCGSSLLFKSLTSLT</sequence>
<dbReference type="AlphaFoldDB" id="E6QGH5"/>
<dbReference type="EMBL" id="CABP01000170">
    <property type="protein sequence ID" value="CBI06335.1"/>
    <property type="molecule type" value="Genomic_DNA"/>
</dbReference>
<accession>E6QGH5</accession>
<organism evidence="1">
    <name type="scientific">mine drainage metagenome</name>
    <dbReference type="NCBI Taxonomy" id="410659"/>
    <lineage>
        <taxon>unclassified sequences</taxon>
        <taxon>metagenomes</taxon>
        <taxon>ecological metagenomes</taxon>
    </lineage>
</organism>
<evidence type="ECO:0000313" key="1">
    <source>
        <dbReference type="EMBL" id="CBI06335.1"/>
    </source>
</evidence>
<gene>
    <name evidence="1" type="ORF">CARN5_0134</name>
</gene>
<comment type="caution">
    <text evidence="1">The sequence shown here is derived from an EMBL/GenBank/DDBJ whole genome shotgun (WGS) entry which is preliminary data.</text>
</comment>
<proteinExistence type="predicted"/>
<reference evidence="1" key="1">
    <citation type="submission" date="2009-10" db="EMBL/GenBank/DDBJ databases">
        <title>Diversity of trophic interactions inside an arsenic-rich microbial ecosystem.</title>
        <authorList>
            <person name="Bertin P.N."/>
            <person name="Heinrich-Salmeron A."/>
            <person name="Pelletier E."/>
            <person name="Goulhen-Chollet F."/>
            <person name="Arsene-Ploetze F."/>
            <person name="Gallien S."/>
            <person name="Calteau A."/>
            <person name="Vallenet D."/>
            <person name="Casiot C."/>
            <person name="Chane-Woon-Ming B."/>
            <person name="Giloteaux L."/>
            <person name="Barakat M."/>
            <person name="Bonnefoy V."/>
            <person name="Bruneel O."/>
            <person name="Chandler M."/>
            <person name="Cleiss J."/>
            <person name="Duran R."/>
            <person name="Elbaz-Poulichet F."/>
            <person name="Fonknechten N."/>
            <person name="Lauga B."/>
            <person name="Mornico D."/>
            <person name="Ortet P."/>
            <person name="Schaeffer C."/>
            <person name="Siguier P."/>
            <person name="Alexander Thil Smith A."/>
            <person name="Van Dorsselaer A."/>
            <person name="Weissenbach J."/>
            <person name="Medigue C."/>
            <person name="Le Paslier D."/>
        </authorList>
    </citation>
    <scope>NUCLEOTIDE SEQUENCE</scope>
</reference>
<protein>
    <submittedName>
        <fullName evidence="1">Uncharacterized protein</fullName>
    </submittedName>
</protein>